<organism evidence="2 3">
    <name type="scientific">Mycobacteroides abscessus 21</name>
    <dbReference type="NCBI Taxonomy" id="1299324"/>
    <lineage>
        <taxon>Bacteria</taxon>
        <taxon>Bacillati</taxon>
        <taxon>Actinomycetota</taxon>
        <taxon>Actinomycetes</taxon>
        <taxon>Mycobacteriales</taxon>
        <taxon>Mycobacteriaceae</taxon>
        <taxon>Mycobacteroides</taxon>
        <taxon>Mycobacteroides abscessus</taxon>
    </lineage>
</organism>
<dbReference type="Proteomes" id="UP000020103">
    <property type="component" value="Unassembled WGS sequence"/>
</dbReference>
<evidence type="ECO:0000313" key="3">
    <source>
        <dbReference type="Proteomes" id="UP000020103"/>
    </source>
</evidence>
<feature type="region of interest" description="Disordered" evidence="1">
    <location>
        <begin position="166"/>
        <end position="190"/>
    </location>
</feature>
<proteinExistence type="predicted"/>
<protein>
    <submittedName>
        <fullName evidence="2">Putative lipolprO domain protein</fullName>
    </submittedName>
</protein>
<comment type="caution">
    <text evidence="2">The sequence shown here is derived from an EMBL/GenBank/DDBJ whole genome shotgun (WGS) entry which is preliminary data.</text>
</comment>
<sequence>MGMSHFSRLRRTATGPRLITTALGLMLVAALPIPATHNTARAEAAHDAVLAAIANTKGTFLVYNFGGGNPAPFRNAAGNEYTLDNGGHLMVIKSASSRLRANLLVDTHSGYQSRCERDPRARTSEGLWQASETYKPMAAWVAMGKPTFIINANFFDVRGQKGGTWKSTGCTSPWAPTSTPPTAARTTTNR</sequence>
<gene>
    <name evidence="2" type="ORF">I543_4900</name>
</gene>
<feature type="compositionally biased region" description="Low complexity" evidence="1">
    <location>
        <begin position="171"/>
        <end position="190"/>
    </location>
</feature>
<dbReference type="EMBL" id="JAOF01000001">
    <property type="protein sequence ID" value="EUA49064.1"/>
    <property type="molecule type" value="Genomic_DNA"/>
</dbReference>
<dbReference type="AlphaFoldDB" id="A0A829QAA2"/>
<evidence type="ECO:0000256" key="1">
    <source>
        <dbReference type="SAM" id="MobiDB-lite"/>
    </source>
</evidence>
<accession>A0A829QAA2</accession>
<reference evidence="2 3" key="1">
    <citation type="submission" date="2013-12" db="EMBL/GenBank/DDBJ databases">
        <authorList>
            <person name="Madinger N."/>
            <person name="Lenaerts A."/>
            <person name="Ordway D."/>
            <person name="DeGroote M.A."/>
            <person name="Parker T."/>
            <person name="Sizemore C."/>
            <person name="Tallon L.J."/>
            <person name="Sadzewicz L.K."/>
            <person name="Sengamalay N."/>
            <person name="Fraser C.M."/>
            <person name="Hine E."/>
            <person name="Shefchek K.A."/>
            <person name="Das S.P."/>
            <person name="Tettelin H."/>
        </authorList>
    </citation>
    <scope>NUCLEOTIDE SEQUENCE [LARGE SCALE GENOMIC DNA]</scope>
    <source>
        <strain evidence="2 3">21</strain>
    </source>
</reference>
<evidence type="ECO:0000313" key="2">
    <source>
        <dbReference type="EMBL" id="EUA49064.1"/>
    </source>
</evidence>
<name>A0A829QAA2_9MYCO</name>